<proteinExistence type="predicted"/>
<protein>
    <submittedName>
        <fullName evidence="1">Uncharacterized protein</fullName>
    </submittedName>
</protein>
<organism evidence="1 2">
    <name type="scientific">Yersinia enterocolitica</name>
    <dbReference type="NCBI Taxonomy" id="630"/>
    <lineage>
        <taxon>Bacteria</taxon>
        <taxon>Pseudomonadati</taxon>
        <taxon>Pseudomonadota</taxon>
        <taxon>Gammaproteobacteria</taxon>
        <taxon>Enterobacterales</taxon>
        <taxon>Yersiniaceae</taxon>
        <taxon>Yersinia</taxon>
    </lineage>
</organism>
<evidence type="ECO:0000313" key="1">
    <source>
        <dbReference type="EMBL" id="CFQ56380.1"/>
    </source>
</evidence>
<evidence type="ECO:0000313" key="2">
    <source>
        <dbReference type="Proteomes" id="UP000048841"/>
    </source>
</evidence>
<dbReference type="KEGG" id="yet:CH48_1515"/>
<sequence length="69" mass="7219">MNKPGHCVRASVTEGFTAPGGAPAAHAATTPTARFSFILISGDKYYPSHRRHGCQWDDGAAILNYGTGG</sequence>
<gene>
    <name evidence="1" type="ORF">ERS137941_01010</name>
</gene>
<dbReference type="Proteomes" id="UP000048841">
    <property type="component" value="Unassembled WGS sequence"/>
</dbReference>
<dbReference type="AlphaFoldDB" id="A0A0E1NAN3"/>
<dbReference type="EMBL" id="CGBR01000004">
    <property type="protein sequence ID" value="CFQ56380.1"/>
    <property type="molecule type" value="Genomic_DNA"/>
</dbReference>
<accession>A0A0E1NAN3</accession>
<name>A0A0E1NAN3_YEREN</name>
<reference evidence="1 2" key="1">
    <citation type="submission" date="2015-03" db="EMBL/GenBank/DDBJ databases">
        <authorList>
            <person name="Murphy D."/>
        </authorList>
    </citation>
    <scope>NUCLEOTIDE SEQUENCE [LARGE SCALE GENOMIC DNA]</scope>
    <source>
        <strain evidence="1 2">IP26249</strain>
    </source>
</reference>